<name>A0A4Y7QER2_9AGAM</name>
<evidence type="ECO:0000313" key="1">
    <source>
        <dbReference type="EMBL" id="TDL25826.1"/>
    </source>
</evidence>
<organism evidence="1 2">
    <name type="scientific">Rickenella mellea</name>
    <dbReference type="NCBI Taxonomy" id="50990"/>
    <lineage>
        <taxon>Eukaryota</taxon>
        <taxon>Fungi</taxon>
        <taxon>Dikarya</taxon>
        <taxon>Basidiomycota</taxon>
        <taxon>Agaricomycotina</taxon>
        <taxon>Agaricomycetes</taxon>
        <taxon>Hymenochaetales</taxon>
        <taxon>Rickenellaceae</taxon>
        <taxon>Rickenella</taxon>
    </lineage>
</organism>
<dbReference type="AlphaFoldDB" id="A0A4Y7QER2"/>
<dbReference type="EMBL" id="ML170163">
    <property type="protein sequence ID" value="TDL25826.1"/>
    <property type="molecule type" value="Genomic_DNA"/>
</dbReference>
<evidence type="ECO:0000313" key="2">
    <source>
        <dbReference type="Proteomes" id="UP000294933"/>
    </source>
</evidence>
<dbReference type="VEuPathDB" id="FungiDB:BD410DRAFT_784852"/>
<reference evidence="1 2" key="1">
    <citation type="submission" date="2018-06" db="EMBL/GenBank/DDBJ databases">
        <title>A transcriptomic atlas of mushroom development highlights an independent origin of complex multicellularity.</title>
        <authorList>
            <consortium name="DOE Joint Genome Institute"/>
            <person name="Krizsan K."/>
            <person name="Almasi E."/>
            <person name="Merenyi Z."/>
            <person name="Sahu N."/>
            <person name="Viragh M."/>
            <person name="Koszo T."/>
            <person name="Mondo S."/>
            <person name="Kiss B."/>
            <person name="Balint B."/>
            <person name="Kues U."/>
            <person name="Barry K."/>
            <person name="Hegedus J.C."/>
            <person name="Henrissat B."/>
            <person name="Johnson J."/>
            <person name="Lipzen A."/>
            <person name="Ohm R."/>
            <person name="Nagy I."/>
            <person name="Pangilinan J."/>
            <person name="Yan J."/>
            <person name="Xiong Y."/>
            <person name="Grigoriev I.V."/>
            <person name="Hibbett D.S."/>
            <person name="Nagy L.G."/>
        </authorList>
    </citation>
    <scope>NUCLEOTIDE SEQUENCE [LARGE SCALE GENOMIC DNA]</scope>
    <source>
        <strain evidence="1 2">SZMC22713</strain>
    </source>
</reference>
<sequence length="70" mass="8069">MCFSRCWILPPHRQLFFRQIFTLARTCGAVDVPDGDGAQLRVYPRGCLLSVRSTDECNILSQHILDQFKQ</sequence>
<protein>
    <submittedName>
        <fullName evidence="1">Uncharacterized protein</fullName>
    </submittedName>
</protein>
<proteinExistence type="predicted"/>
<keyword evidence="2" id="KW-1185">Reference proteome</keyword>
<accession>A0A4Y7QER2</accession>
<gene>
    <name evidence="1" type="ORF">BD410DRAFT_784852</name>
</gene>
<dbReference type="Proteomes" id="UP000294933">
    <property type="component" value="Unassembled WGS sequence"/>
</dbReference>